<feature type="coiled-coil region" evidence="5">
    <location>
        <begin position="921"/>
        <end position="1015"/>
    </location>
</feature>
<feature type="region of interest" description="Disordered" evidence="6">
    <location>
        <begin position="19"/>
        <end position="53"/>
    </location>
</feature>
<evidence type="ECO:0000256" key="6">
    <source>
        <dbReference type="SAM" id="MobiDB-lite"/>
    </source>
</evidence>
<feature type="domain" description="Pre-mRNA polyadenylation factor Fip1" evidence="7">
    <location>
        <begin position="189"/>
        <end position="213"/>
    </location>
</feature>
<dbReference type="EMBL" id="AFHV02000054">
    <property type="protein sequence ID" value="PUA92851.1"/>
    <property type="molecule type" value="Genomic_DNA"/>
</dbReference>
<evidence type="ECO:0000313" key="9">
    <source>
        <dbReference type="Proteomes" id="UP000244488"/>
    </source>
</evidence>
<dbReference type="InterPro" id="IPR007854">
    <property type="entry name" value="Fip1_dom"/>
</dbReference>
<feature type="region of interest" description="Disordered" evidence="6">
    <location>
        <begin position="336"/>
        <end position="436"/>
    </location>
</feature>
<evidence type="ECO:0000256" key="4">
    <source>
        <dbReference type="ARBA" id="ARBA00023242"/>
    </source>
</evidence>
<organism evidence="8 9">
    <name type="scientific">Toxoplasma gondii TgCATBr9</name>
    <dbReference type="NCBI Taxonomy" id="943120"/>
    <lineage>
        <taxon>Eukaryota</taxon>
        <taxon>Sar</taxon>
        <taxon>Alveolata</taxon>
        <taxon>Apicomplexa</taxon>
        <taxon>Conoidasida</taxon>
        <taxon>Coccidia</taxon>
        <taxon>Eucoccidiorida</taxon>
        <taxon>Eimeriorina</taxon>
        <taxon>Sarcocystidae</taxon>
        <taxon>Toxoplasma</taxon>
    </lineage>
</organism>
<name>A0A2T6J5I4_TOXGO</name>
<feature type="compositionally biased region" description="Low complexity" evidence="6">
    <location>
        <begin position="375"/>
        <end position="384"/>
    </location>
</feature>
<comment type="similarity">
    <text evidence="2">Belongs to the FIP1 family.</text>
</comment>
<evidence type="ECO:0000256" key="1">
    <source>
        <dbReference type="ARBA" id="ARBA00004123"/>
    </source>
</evidence>
<evidence type="ECO:0000259" key="7">
    <source>
        <dbReference type="Pfam" id="PF05182"/>
    </source>
</evidence>
<protein>
    <submittedName>
        <fullName evidence="8">Fip1 motif protein</fullName>
    </submittedName>
</protein>
<feature type="compositionally biased region" description="Pro residues" evidence="6">
    <location>
        <begin position="364"/>
        <end position="374"/>
    </location>
</feature>
<reference evidence="8 9" key="1">
    <citation type="journal article" date="2016" name="Nat. Commun.">
        <title>Local admixture of amplified and diversified secreted pathogenesis determinants shapes mosaic Toxoplasma gondii genomes.</title>
        <authorList>
            <person name="Lorenzi H."/>
            <person name="Khan A."/>
            <person name="Behnke M.S."/>
            <person name="Namasivayam S."/>
            <person name="Swapna L.S."/>
            <person name="Hadjithomas M."/>
            <person name="Karamycheva S."/>
            <person name="Pinney D."/>
            <person name="Brunk B.P."/>
            <person name="Ajioka J.W."/>
            <person name="Ajzenberg D."/>
            <person name="Boothroyd J.C."/>
            <person name="Boyle J.P."/>
            <person name="Darde M.L."/>
            <person name="Diaz-Miranda M.A."/>
            <person name="Dubey J.P."/>
            <person name="Fritz H.M."/>
            <person name="Gennari S.M."/>
            <person name="Gregory B.D."/>
            <person name="Kim K."/>
            <person name="Saeij J.P."/>
            <person name="Su C."/>
            <person name="White M.W."/>
            <person name="Zhu X.Q."/>
            <person name="Howe D.K."/>
            <person name="Rosenthal B.M."/>
            <person name="Grigg M.E."/>
            <person name="Parkinson J."/>
            <person name="Liu L."/>
            <person name="Kissinger J.C."/>
            <person name="Roos D.S."/>
            <person name="Sibley L.D."/>
        </authorList>
    </citation>
    <scope>NUCLEOTIDE SEQUENCE [LARGE SCALE GENOMIC DNA]</scope>
    <source>
        <strain evidence="8 9">TgCATBr9</strain>
    </source>
</reference>
<proteinExistence type="inferred from homology"/>
<evidence type="ECO:0000256" key="3">
    <source>
        <dbReference type="ARBA" id="ARBA00022664"/>
    </source>
</evidence>
<feature type="region of interest" description="Disordered" evidence="6">
    <location>
        <begin position="240"/>
        <end position="277"/>
    </location>
</feature>
<keyword evidence="5" id="KW-0175">Coiled coil</keyword>
<dbReference type="VEuPathDB" id="ToxoDB:TGBR9_230230"/>
<keyword evidence="4" id="KW-0539">Nucleus</keyword>
<feature type="compositionally biased region" description="Low complexity" evidence="6">
    <location>
        <begin position="336"/>
        <end position="346"/>
    </location>
</feature>
<sequence>MQVLLCGTSDEGTITDFAREQQRSGGPPAFAPFPPPHAGSGEALPPAEADASFDTSLRPETTLASALGDAAAQRHPTDGVCVGENIEGILECAEDAAGGAGALFSSLSGQQVLASSHPFPLLRHPAEALESAHATGEKAEGAEAVKGVASLPRGSQTHAGVPDVEAATAEGKVVMEWEVSRDRKWMYARDKSQWFNYGFDETTFREWIQKLRDERVERLAHRSVLVAGDDALPARHFVQGPQVGGASQGSAHSHDSFHRSGLLRPRGTASSAEKERKTAFSQELSNAFFRLRSSKRSRRVSKRIFEFGNRDRVVEASTARLKASPLPPLAFFSVSSMRSPPASSDSSPPPLPSTTPSPTSTSSSPPPPAPPSAAPPSSSSGSPVAPSPASSPPSSGGGLHLEATPAPSRSLQASSPRDPAPLVSASEPESSEADCGAVPSPLDIFESILRLCECGHSDFVSTPRLSFPSEAEAPPPRAKLGQSIPLELPEFPLETPSRWRGYRATVKRQAPVPARSLSSPVQTRSRDLKASPMPVHASLHAPSPLVPVEGSACDSNALCCCSPNAGKRPASAAAMPLLQPSTRSYYYYAPAPLLSPSGSPPPAGGSRAYTTTAVPAGVASESFYHVANDAGKVVHVPSPSRAYEIRHDTRQLTVPTLGPAAPAAAGTGEAWGDARRRLPDRAAVDRDSSLTSALLRKEAELQALIEEKRLELRLLERQANARRIAEGTSELEEVRHLRGNLCEKEMEVEQLRAEVNLARKEKGDLSADLLVKDAMINALKAGEDASDLPGVRTIEAVKTLREKEDENRLLTRRLEALREERRDMRELLLQKDKQLAAAMNVSDPETKEASAVQLGVQAIAMVQDSVELREKIKQLNAQVAALKEEKSRRELLLEETFRKLTDKRKEAAGLLEMVSQRDMKLARVETFLQQRNRDYDQLQEQARASLKAETERAEKGEEEIKILEEQQNALKNIVASRDEKVMCLQNEVVRRDARIKQLDERLALLSQDLEQTSSHLQQLLRASAAKDAYLYELESQLRRNEVERQASYLAEVARTRRLALETRLKEEECRVALNDKDEALASAQHELSRNALTLQQLRQAFATVEATDACYRPAAPCFRGNKEARTLSHTNSLPFSPPADDAIYRIPTASSVPQRPLQESLRLLEVDNASPQGAAVSPSPTGILRPAGKGDASALYTYKVTPTADTTGASPLVYPSGVSPQTFAPAQAYAGILRGNAAAGGDTAPCAETQGRAASPTAYATLPVSRAAKAATKNVSGQLRSLQKQ</sequence>
<evidence type="ECO:0000256" key="2">
    <source>
        <dbReference type="ARBA" id="ARBA00007459"/>
    </source>
</evidence>
<evidence type="ECO:0000256" key="5">
    <source>
        <dbReference type="SAM" id="Coils"/>
    </source>
</evidence>
<comment type="caution">
    <text evidence="8">The sequence shown here is derived from an EMBL/GenBank/DDBJ whole genome shotgun (WGS) entry which is preliminary data.</text>
</comment>
<feature type="coiled-coil region" evidence="5">
    <location>
        <begin position="800"/>
        <end position="834"/>
    </location>
</feature>
<accession>A0A2T6J5I4</accession>
<feature type="coiled-coil region" evidence="5">
    <location>
        <begin position="865"/>
        <end position="892"/>
    </location>
</feature>
<dbReference type="GO" id="GO:0005634">
    <property type="term" value="C:nucleus"/>
    <property type="evidence" value="ECO:0007669"/>
    <property type="project" value="UniProtKB-SubCell"/>
</dbReference>
<evidence type="ECO:0000313" key="8">
    <source>
        <dbReference type="EMBL" id="PUA92851.1"/>
    </source>
</evidence>
<dbReference type="Pfam" id="PF05182">
    <property type="entry name" value="Fip1"/>
    <property type="match status" value="1"/>
</dbReference>
<gene>
    <name evidence="8" type="ORF">TGBR9_230230</name>
</gene>
<comment type="subcellular location">
    <subcellularLocation>
        <location evidence="1">Nucleus</location>
    </subcellularLocation>
</comment>
<dbReference type="GO" id="GO:0006397">
    <property type="term" value="P:mRNA processing"/>
    <property type="evidence" value="ECO:0007669"/>
    <property type="project" value="UniProtKB-KW"/>
</dbReference>
<keyword evidence="3" id="KW-0507">mRNA processing</keyword>
<dbReference type="Proteomes" id="UP000244488">
    <property type="component" value="Unassembled WGS sequence"/>
</dbReference>